<keyword evidence="3" id="KW-1185">Reference proteome</keyword>
<dbReference type="EMBL" id="CABIJS010000007">
    <property type="protein sequence ID" value="VUZ38780.1"/>
    <property type="molecule type" value="Genomic_DNA"/>
</dbReference>
<gene>
    <name evidence="2" type="ORF">WMSIL1_LOCUS194</name>
</gene>
<evidence type="ECO:0000313" key="2">
    <source>
        <dbReference type="EMBL" id="VUZ38780.1"/>
    </source>
</evidence>
<feature type="signal peptide" evidence="1">
    <location>
        <begin position="1"/>
        <end position="16"/>
    </location>
</feature>
<proteinExistence type="predicted"/>
<sequence length="66" mass="7479">MRLTMLLLMMPSPVACIRSWLTVLKDSFTPCVRTDCSPGTDVYRKDSLCGSENRHKTGTSICYYLD</sequence>
<accession>A0A564XUY6</accession>
<evidence type="ECO:0008006" key="4">
    <source>
        <dbReference type="Google" id="ProtNLM"/>
    </source>
</evidence>
<protein>
    <recommendedName>
        <fullName evidence="4">Secreted protein</fullName>
    </recommendedName>
</protein>
<organism evidence="2 3">
    <name type="scientific">Hymenolepis diminuta</name>
    <name type="common">Rat tapeworm</name>
    <dbReference type="NCBI Taxonomy" id="6216"/>
    <lineage>
        <taxon>Eukaryota</taxon>
        <taxon>Metazoa</taxon>
        <taxon>Spiralia</taxon>
        <taxon>Lophotrochozoa</taxon>
        <taxon>Platyhelminthes</taxon>
        <taxon>Cestoda</taxon>
        <taxon>Eucestoda</taxon>
        <taxon>Cyclophyllidea</taxon>
        <taxon>Hymenolepididae</taxon>
        <taxon>Hymenolepis</taxon>
    </lineage>
</organism>
<dbReference type="Proteomes" id="UP000321570">
    <property type="component" value="Unassembled WGS sequence"/>
</dbReference>
<evidence type="ECO:0000256" key="1">
    <source>
        <dbReference type="SAM" id="SignalP"/>
    </source>
</evidence>
<keyword evidence="1" id="KW-0732">Signal</keyword>
<reference evidence="2 3" key="1">
    <citation type="submission" date="2019-07" db="EMBL/GenBank/DDBJ databases">
        <authorList>
            <person name="Jastrzebski P J."/>
            <person name="Paukszto L."/>
            <person name="Jastrzebski P J."/>
        </authorList>
    </citation>
    <scope>NUCLEOTIDE SEQUENCE [LARGE SCALE GENOMIC DNA]</scope>
    <source>
        <strain evidence="2 3">WMS-il1</strain>
    </source>
</reference>
<feature type="chain" id="PRO_5022221517" description="Secreted protein" evidence="1">
    <location>
        <begin position="17"/>
        <end position="66"/>
    </location>
</feature>
<name>A0A564XUY6_HYMDI</name>
<evidence type="ECO:0000313" key="3">
    <source>
        <dbReference type="Proteomes" id="UP000321570"/>
    </source>
</evidence>
<dbReference type="AlphaFoldDB" id="A0A564XUY6"/>